<dbReference type="EMBL" id="CP012801">
    <property type="protein sequence ID" value="ALJ60784.1"/>
    <property type="molecule type" value="Genomic_DNA"/>
</dbReference>
<gene>
    <name evidence="1" type="ORF">BcellWH2_03561</name>
    <name evidence="3" type="ORF">DWX97_00340</name>
    <name evidence="2" type="ORF">F2Y81_24790</name>
</gene>
<dbReference type="eggNOG" id="ENOG5032NU3">
    <property type="taxonomic scope" value="Bacteria"/>
</dbReference>
<evidence type="ECO:0000313" key="6">
    <source>
        <dbReference type="Proteomes" id="UP000448877"/>
    </source>
</evidence>
<proteinExistence type="predicted"/>
<dbReference type="Proteomes" id="UP000061809">
    <property type="component" value="Chromosome"/>
</dbReference>
<evidence type="ECO:0000313" key="1">
    <source>
        <dbReference type="EMBL" id="ALJ60784.1"/>
    </source>
</evidence>
<evidence type="ECO:0000313" key="2">
    <source>
        <dbReference type="EMBL" id="KAA5412793.1"/>
    </source>
</evidence>
<dbReference type="RefSeq" id="WP_007219829.1">
    <property type="nucleotide sequence ID" value="NZ_CABMLT010000024.1"/>
</dbReference>
<dbReference type="EMBL" id="VVYV01000062">
    <property type="protein sequence ID" value="KAA5412793.1"/>
    <property type="molecule type" value="Genomic_DNA"/>
</dbReference>
<dbReference type="EMBL" id="QRVJ01000001">
    <property type="protein sequence ID" value="RGS39772.1"/>
    <property type="molecule type" value="Genomic_DNA"/>
</dbReference>
<reference evidence="2 6" key="3">
    <citation type="journal article" date="2019" name="Nat. Med.">
        <title>A library of human gut bacterial isolates paired with longitudinal multiomics data enables mechanistic microbiome research.</title>
        <authorList>
            <person name="Poyet M."/>
            <person name="Groussin M."/>
            <person name="Gibbons S.M."/>
            <person name="Avila-Pacheco J."/>
            <person name="Jiang X."/>
            <person name="Kearney S.M."/>
            <person name="Perrotta A.R."/>
            <person name="Berdy B."/>
            <person name="Zhao S."/>
            <person name="Lieberman T.D."/>
            <person name="Swanson P.K."/>
            <person name="Smith M."/>
            <person name="Roesemann S."/>
            <person name="Alexander J.E."/>
            <person name="Rich S.A."/>
            <person name="Livny J."/>
            <person name="Vlamakis H."/>
            <person name="Clish C."/>
            <person name="Bullock K."/>
            <person name="Deik A."/>
            <person name="Scott J."/>
            <person name="Pierce K.A."/>
            <person name="Xavier R.J."/>
            <person name="Alm E.J."/>
        </authorList>
    </citation>
    <scope>NUCLEOTIDE SEQUENCE [LARGE SCALE GENOMIC DNA]</scope>
    <source>
        <strain evidence="2 6">BIOML-A6</strain>
    </source>
</reference>
<sequence>MDMSLKLASSYFDMLKSLSDEAKLHLIKMLTDSILKKEAKNRTGNGKLEDLFGVWADDPETDHMEENIRKERTSNRTRKIVSFDECNGD</sequence>
<reference evidence="1 4" key="1">
    <citation type="journal article" date="2015" name="Science">
        <title>Genetic determinants of in vivo fitness and diet responsiveness in multiple human gut Bacteroides.</title>
        <authorList>
            <person name="Wu M."/>
            <person name="McNulty N.P."/>
            <person name="Rodionov D.A."/>
            <person name="Khoroshkin M.S."/>
            <person name="Griffin N.W."/>
            <person name="Cheng J."/>
            <person name="Latreille P."/>
            <person name="Kerstetter R.A."/>
            <person name="Terrapon N."/>
            <person name="Henrissat B."/>
            <person name="Osterman A.L."/>
            <person name="Gordon J.I."/>
        </authorList>
    </citation>
    <scope>NUCLEOTIDE SEQUENCE [LARGE SCALE GENOMIC DNA]</scope>
    <source>
        <strain evidence="1 4">WH2</strain>
    </source>
</reference>
<dbReference type="KEGG" id="bcel:BcellWH2_03561"/>
<evidence type="ECO:0000313" key="4">
    <source>
        <dbReference type="Proteomes" id="UP000061809"/>
    </source>
</evidence>
<reference evidence="3 5" key="2">
    <citation type="submission" date="2018-08" db="EMBL/GenBank/DDBJ databases">
        <title>A genome reference for cultivated species of the human gut microbiota.</title>
        <authorList>
            <person name="Zou Y."/>
            <person name="Xue W."/>
            <person name="Luo G."/>
        </authorList>
    </citation>
    <scope>NUCLEOTIDE SEQUENCE [LARGE SCALE GENOMIC DNA]</scope>
    <source>
        <strain evidence="3 5">AF22-3AC</strain>
    </source>
</reference>
<evidence type="ECO:0000313" key="3">
    <source>
        <dbReference type="EMBL" id="RGS39772.1"/>
    </source>
</evidence>
<dbReference type="AlphaFoldDB" id="A0A0P0FZR8"/>
<evidence type="ECO:0000313" key="5">
    <source>
        <dbReference type="Proteomes" id="UP000283341"/>
    </source>
</evidence>
<dbReference type="Proteomes" id="UP000448877">
    <property type="component" value="Unassembled WGS sequence"/>
</dbReference>
<accession>A0A0P0FZR8</accession>
<name>A0A0P0FZR8_9BACE</name>
<dbReference type="Proteomes" id="UP000283341">
    <property type="component" value="Unassembled WGS sequence"/>
</dbReference>
<protein>
    <submittedName>
        <fullName evidence="1">Uncharacterized protein</fullName>
    </submittedName>
</protein>
<organism evidence="1 4">
    <name type="scientific">Bacteroides cellulosilyticus</name>
    <dbReference type="NCBI Taxonomy" id="246787"/>
    <lineage>
        <taxon>Bacteria</taxon>
        <taxon>Pseudomonadati</taxon>
        <taxon>Bacteroidota</taxon>
        <taxon>Bacteroidia</taxon>
        <taxon>Bacteroidales</taxon>
        <taxon>Bacteroidaceae</taxon>
        <taxon>Bacteroides</taxon>
    </lineage>
</organism>
<dbReference type="PATRIC" id="fig|246787.4.peg.3674"/>